<dbReference type="GO" id="GO:0031012">
    <property type="term" value="C:extracellular matrix"/>
    <property type="evidence" value="ECO:0007669"/>
    <property type="project" value="TreeGrafter"/>
</dbReference>
<dbReference type="PANTHER" id="PTHR15817:SF2">
    <property type="entry name" value="SIMILAR TO RIKEN CDNA 2300002M23"/>
    <property type="match status" value="1"/>
</dbReference>
<feature type="region of interest" description="Disordered" evidence="1">
    <location>
        <begin position="637"/>
        <end position="674"/>
    </location>
</feature>
<reference evidence="4" key="1">
    <citation type="submission" date="2022-11" db="UniProtKB">
        <authorList>
            <consortium name="WormBaseParasite"/>
        </authorList>
    </citation>
    <scope>IDENTIFICATION</scope>
</reference>
<accession>A0A914GWT5</accession>
<evidence type="ECO:0000313" key="3">
    <source>
        <dbReference type="Proteomes" id="UP000887572"/>
    </source>
</evidence>
<name>A0A914GWT5_GLORO</name>
<feature type="transmembrane region" description="Helical" evidence="2">
    <location>
        <begin position="800"/>
        <end position="823"/>
    </location>
</feature>
<feature type="region of interest" description="Disordered" evidence="1">
    <location>
        <begin position="512"/>
        <end position="588"/>
    </location>
</feature>
<evidence type="ECO:0000256" key="2">
    <source>
        <dbReference type="SAM" id="Phobius"/>
    </source>
</evidence>
<sequence length="824" mass="89615">MPSSKIIAPPPRRGAVQAPSQSLNWSPTHPKHPWTDACTLTRLLLDEKVEEWTKTKLEEHQKNIGSKRASGASSPFPLPQFNPPGGGVNVQNSPSLSTLRAGRPMLLRKKTFGGVSHSSRTISMDFDSETSGTTDDADRMDFVFPFIPSTPITQFPLTSSTPITQFPLISSTPITQFPLTSSTPITQFPLISSTPITQFPLISSTPITQFPLISSTPITQFPLISSTPITQFPLISSTPITQFPLTSSTPITQFPLISSTPITQFPLTSSTPITQFPLISSTPTTQFPFISSTPITQFPFISSTPITQFPLTSSTPITQFPLISSTPITQFPLTSSTPITQFPLISSTPITQFPLTSSTPITQFPLISSTPITQFPLISSTPITQFPLISSTPITQFPLISSTPITQFPLISSTPITQFPLTSSTPITQFPLISSTPITQFPLISSTPITQFPLISSTPITQFPLISSTPITHFLSSHPQIASKFCHLLPTSIPSNHPIEFRMIGPPFSNVVHSSRQQQNGNHFLGEEESCPEGTMPTGKSQMNGEGGETNGTTEKGQVRVAGGSNGNSSISREPSLTFPTHQKCNGKADHMTINNAHRPEQKHQNHPPMESPNIAARQQLHPCQQTQFNGAQFDTQSLRSRSHSISHPNNTLPPNASHQQHHQHRQHSSSGGFRYGSCTNLSALNGSGGGAGPLVLYDGGVGIDAECPPTAPQRHSMALIEAQMPSPYWYHQPQPMLHPPPPPFYYTAATLPHPPPMDLATFRRALKESERMEKERKVLVGERGLCAACWEFCCGGSALILWLVITLIALGFLGFLLLAIYFL</sequence>
<dbReference type="AlphaFoldDB" id="A0A914GWT5"/>
<feature type="compositionally biased region" description="Polar residues" evidence="1">
    <location>
        <begin position="512"/>
        <end position="522"/>
    </location>
</feature>
<proteinExistence type="predicted"/>
<protein>
    <submittedName>
        <fullName evidence="4">Uncharacterized protein</fullName>
    </submittedName>
</protein>
<dbReference type="Proteomes" id="UP000887572">
    <property type="component" value="Unplaced"/>
</dbReference>
<dbReference type="InterPro" id="IPR026135">
    <property type="entry name" value="C6orf15"/>
</dbReference>
<dbReference type="PANTHER" id="PTHR15817">
    <property type="entry name" value="STG PROTEIN"/>
    <property type="match status" value="1"/>
</dbReference>
<feature type="compositionally biased region" description="Polar residues" evidence="1">
    <location>
        <begin position="18"/>
        <end position="27"/>
    </location>
</feature>
<feature type="compositionally biased region" description="Polar residues" evidence="1">
    <location>
        <begin position="567"/>
        <end position="584"/>
    </location>
</feature>
<organism evidence="3 4">
    <name type="scientific">Globodera rostochiensis</name>
    <name type="common">Golden nematode worm</name>
    <name type="synonym">Heterodera rostochiensis</name>
    <dbReference type="NCBI Taxonomy" id="31243"/>
    <lineage>
        <taxon>Eukaryota</taxon>
        <taxon>Metazoa</taxon>
        <taxon>Ecdysozoa</taxon>
        <taxon>Nematoda</taxon>
        <taxon>Chromadorea</taxon>
        <taxon>Rhabditida</taxon>
        <taxon>Tylenchina</taxon>
        <taxon>Tylenchomorpha</taxon>
        <taxon>Tylenchoidea</taxon>
        <taxon>Heteroderidae</taxon>
        <taxon>Heteroderinae</taxon>
        <taxon>Globodera</taxon>
    </lineage>
</organism>
<keyword evidence="2" id="KW-0812">Transmembrane</keyword>
<dbReference type="GO" id="GO:0030198">
    <property type="term" value="P:extracellular matrix organization"/>
    <property type="evidence" value="ECO:0007669"/>
    <property type="project" value="TreeGrafter"/>
</dbReference>
<evidence type="ECO:0000256" key="1">
    <source>
        <dbReference type="SAM" id="MobiDB-lite"/>
    </source>
</evidence>
<keyword evidence="2" id="KW-1133">Transmembrane helix</keyword>
<feature type="region of interest" description="Disordered" evidence="1">
    <location>
        <begin position="60"/>
        <end position="96"/>
    </location>
</feature>
<feature type="compositionally biased region" description="Polar residues" evidence="1">
    <location>
        <begin position="637"/>
        <end position="657"/>
    </location>
</feature>
<feature type="region of interest" description="Disordered" evidence="1">
    <location>
        <begin position="1"/>
        <end position="32"/>
    </location>
</feature>
<evidence type="ECO:0000313" key="4">
    <source>
        <dbReference type="WBParaSite" id="Gr19_v10_g11917.t1"/>
    </source>
</evidence>
<keyword evidence="3" id="KW-1185">Reference proteome</keyword>
<dbReference type="WBParaSite" id="Gr19_v10_g11917.t1">
    <property type="protein sequence ID" value="Gr19_v10_g11917.t1"/>
    <property type="gene ID" value="Gr19_v10_g11917"/>
</dbReference>
<keyword evidence="2" id="KW-0472">Membrane</keyword>